<evidence type="ECO:0000313" key="3">
    <source>
        <dbReference type="EMBL" id="CAG19386.1"/>
    </source>
</evidence>
<protein>
    <submittedName>
        <fullName evidence="3">Methylated DNA-proteincysteine methyltransferase</fullName>
    </submittedName>
</protein>
<accession>Q6LTJ0</accession>
<dbReference type="EMBL" id="CR378666">
    <property type="protein sequence ID" value="CAG19386.1"/>
    <property type="molecule type" value="Genomic_DNA"/>
</dbReference>
<proteinExistence type="predicted"/>
<dbReference type="HOGENOM" id="CLU_000445_52_5_6"/>
<organism evidence="3 4">
    <name type="scientific">Photobacterium profundum (strain SS9)</name>
    <dbReference type="NCBI Taxonomy" id="298386"/>
    <lineage>
        <taxon>Bacteria</taxon>
        <taxon>Pseudomonadati</taxon>
        <taxon>Pseudomonadota</taxon>
        <taxon>Gammaproteobacteria</taxon>
        <taxon>Vibrionales</taxon>
        <taxon>Vibrionaceae</taxon>
        <taxon>Photobacterium</taxon>
    </lineage>
</organism>
<dbReference type="InterPro" id="IPR052520">
    <property type="entry name" value="ATL_DNA_repair"/>
</dbReference>
<dbReference type="PANTHER" id="PTHR42942">
    <property type="entry name" value="6-O-METHYLGUANINE DNA METHYLTRANSFERASE"/>
    <property type="match status" value="1"/>
</dbReference>
<keyword evidence="4" id="KW-1185">Reference proteome</keyword>
<keyword evidence="3" id="KW-0808">Transferase</keyword>
<dbReference type="CDD" id="cd06445">
    <property type="entry name" value="ATase"/>
    <property type="match status" value="1"/>
</dbReference>
<evidence type="ECO:0000313" key="4">
    <source>
        <dbReference type="Proteomes" id="UP000000593"/>
    </source>
</evidence>
<dbReference type="InterPro" id="IPR036388">
    <property type="entry name" value="WH-like_DNA-bd_sf"/>
</dbReference>
<feature type="domain" description="Methylated-DNA-[protein]-cysteine S-methyltransferase DNA binding" evidence="2">
    <location>
        <begin position="21"/>
        <end position="101"/>
    </location>
</feature>
<name>Q6LTJ0_PHOPR</name>
<dbReference type="AlphaFoldDB" id="Q6LTJ0"/>
<sequence length="121" mass="13467">MKTAAIGQYQIYFTSGLNMDDFSAQIYTQVHQIPYGKVSTYGEIAKFSGFPGYARHVGRLMATLPEGSTIPWHRVVNAKGMISLAGNDLIRQREKLLAEGIDVSESGKISLRLYRWNGDPV</sequence>
<dbReference type="eggNOG" id="COG3695">
    <property type="taxonomic scope" value="Bacteria"/>
</dbReference>
<dbReference type="InterPro" id="IPR036217">
    <property type="entry name" value="MethylDNA_cys_MeTrfase_DNAb"/>
</dbReference>
<evidence type="ECO:0000259" key="2">
    <source>
        <dbReference type="Pfam" id="PF01035"/>
    </source>
</evidence>
<dbReference type="PANTHER" id="PTHR42942:SF1">
    <property type="entry name" value="ALKYLTRANSFERASE-LIKE PROTEIN 1"/>
    <property type="match status" value="1"/>
</dbReference>
<dbReference type="GO" id="GO:0006281">
    <property type="term" value="P:DNA repair"/>
    <property type="evidence" value="ECO:0007669"/>
    <property type="project" value="InterPro"/>
</dbReference>
<dbReference type="GO" id="GO:0032259">
    <property type="term" value="P:methylation"/>
    <property type="evidence" value="ECO:0007669"/>
    <property type="project" value="UniProtKB-KW"/>
</dbReference>
<keyword evidence="1" id="KW-0227">DNA damage</keyword>
<gene>
    <name evidence="3" type="primary">Y1045</name>
    <name evidence="3" type="ordered locus">PBPRA0975</name>
</gene>
<reference evidence="4" key="1">
    <citation type="journal article" date="2005" name="Science">
        <title>Life at depth: Photobacterium profundum genome sequence and expression analysis.</title>
        <authorList>
            <person name="Vezzi A."/>
            <person name="Campanaro S."/>
            <person name="D'Angelo M."/>
            <person name="Simonato F."/>
            <person name="Vitulo N."/>
            <person name="Lauro F.M."/>
            <person name="Cestaro A."/>
            <person name="Malacrida G."/>
            <person name="Simionati B."/>
            <person name="Cannata N."/>
            <person name="Romualdi C."/>
            <person name="Bartlett D.H."/>
            <person name="Valle G."/>
        </authorList>
    </citation>
    <scope>NUCLEOTIDE SEQUENCE [LARGE SCALE GENOMIC DNA]</scope>
    <source>
        <strain evidence="4">ATCC BAA-1253 / SS9</strain>
    </source>
</reference>
<dbReference type="Gene3D" id="1.10.10.10">
    <property type="entry name" value="Winged helix-like DNA-binding domain superfamily/Winged helix DNA-binding domain"/>
    <property type="match status" value="1"/>
</dbReference>
<dbReference type="KEGG" id="ppr:PBPRA0975"/>
<dbReference type="Proteomes" id="UP000000593">
    <property type="component" value="Chromosome 1"/>
</dbReference>
<keyword evidence="3" id="KW-0489">Methyltransferase</keyword>
<evidence type="ECO:0000256" key="1">
    <source>
        <dbReference type="ARBA" id="ARBA00022763"/>
    </source>
</evidence>
<dbReference type="SUPFAM" id="SSF46767">
    <property type="entry name" value="Methylated DNA-protein cysteine methyltransferase, C-terminal domain"/>
    <property type="match status" value="1"/>
</dbReference>
<dbReference type="InterPro" id="IPR014048">
    <property type="entry name" value="MethylDNA_cys_MeTrfase_DNA-bd"/>
</dbReference>
<dbReference type="GO" id="GO:0008168">
    <property type="term" value="F:methyltransferase activity"/>
    <property type="evidence" value="ECO:0007669"/>
    <property type="project" value="UniProtKB-KW"/>
</dbReference>
<dbReference type="Pfam" id="PF01035">
    <property type="entry name" value="DNA_binding_1"/>
    <property type="match status" value="1"/>
</dbReference>